<evidence type="ECO:0000313" key="2">
    <source>
        <dbReference type="Proteomes" id="UP000281553"/>
    </source>
</evidence>
<accession>A0A3P7PFY2</accession>
<dbReference type="OrthoDB" id="769138at2759"/>
<dbReference type="EMBL" id="UYRU01102808">
    <property type="protein sequence ID" value="VDN41851.1"/>
    <property type="molecule type" value="Genomic_DNA"/>
</dbReference>
<dbReference type="AlphaFoldDB" id="A0A3P7PFY2"/>
<sequence>MDEVRQCSALVEELYDIYYLDAPPSHRRALVWTLSRRTLCRIGCSSPTPLDTISEDCE</sequence>
<organism evidence="1 2">
    <name type="scientific">Dibothriocephalus latus</name>
    <name type="common">Fish tapeworm</name>
    <name type="synonym">Diphyllobothrium latum</name>
    <dbReference type="NCBI Taxonomy" id="60516"/>
    <lineage>
        <taxon>Eukaryota</taxon>
        <taxon>Metazoa</taxon>
        <taxon>Spiralia</taxon>
        <taxon>Lophotrochozoa</taxon>
        <taxon>Platyhelminthes</taxon>
        <taxon>Cestoda</taxon>
        <taxon>Eucestoda</taxon>
        <taxon>Diphyllobothriidea</taxon>
        <taxon>Diphyllobothriidae</taxon>
        <taxon>Dibothriocephalus</taxon>
    </lineage>
</organism>
<protein>
    <submittedName>
        <fullName evidence="1">Uncharacterized protein</fullName>
    </submittedName>
</protein>
<gene>
    <name evidence="1" type="ORF">DILT_LOCUS18661</name>
</gene>
<dbReference type="Proteomes" id="UP000281553">
    <property type="component" value="Unassembled WGS sequence"/>
</dbReference>
<name>A0A3P7PFY2_DIBLA</name>
<keyword evidence="2" id="KW-1185">Reference proteome</keyword>
<proteinExistence type="predicted"/>
<reference evidence="1 2" key="1">
    <citation type="submission" date="2018-11" db="EMBL/GenBank/DDBJ databases">
        <authorList>
            <consortium name="Pathogen Informatics"/>
        </authorList>
    </citation>
    <scope>NUCLEOTIDE SEQUENCE [LARGE SCALE GENOMIC DNA]</scope>
</reference>
<evidence type="ECO:0000313" key="1">
    <source>
        <dbReference type="EMBL" id="VDN41851.1"/>
    </source>
</evidence>